<dbReference type="EMBL" id="CADCWE010000079">
    <property type="protein sequence ID" value="CAA9534460.1"/>
    <property type="molecule type" value="Genomic_DNA"/>
</dbReference>
<name>A0A6J4TZK3_9BACT</name>
<dbReference type="InterPro" id="IPR026870">
    <property type="entry name" value="Zinc_ribbon_dom"/>
</dbReference>
<keyword evidence="1" id="KW-1133">Transmembrane helix</keyword>
<feature type="domain" description="Zinc-ribbon" evidence="2">
    <location>
        <begin position="4"/>
        <end position="25"/>
    </location>
</feature>
<evidence type="ECO:0000256" key="1">
    <source>
        <dbReference type="SAM" id="Phobius"/>
    </source>
</evidence>
<organism evidence="3">
    <name type="scientific">uncultured Thermomicrobiales bacterium</name>
    <dbReference type="NCBI Taxonomy" id="1645740"/>
    <lineage>
        <taxon>Bacteria</taxon>
        <taxon>Pseudomonadati</taxon>
        <taxon>Thermomicrobiota</taxon>
        <taxon>Thermomicrobia</taxon>
        <taxon>Thermomicrobiales</taxon>
        <taxon>environmental samples</taxon>
    </lineage>
</organism>
<keyword evidence="1" id="KW-0472">Membrane</keyword>
<proteinExistence type="predicted"/>
<dbReference type="Pfam" id="PF13240">
    <property type="entry name" value="Zn_Ribbon_1"/>
    <property type="match status" value="1"/>
</dbReference>
<evidence type="ECO:0000313" key="3">
    <source>
        <dbReference type="EMBL" id="CAA9534460.1"/>
    </source>
</evidence>
<accession>A0A6J4TZK3</accession>
<gene>
    <name evidence="3" type="ORF">AVDCRST_MAG73-1245</name>
</gene>
<sequence>MIDCPNCGTSNPPDSNFCANCGAELSAARAAAPPMARPVAPADLPAFDPEWRMSDPGPLPEPRRRRTWVWVLLGIVGACLLVCIALFIWTATDSGQATLEDWSTRLAEEQERAE</sequence>
<evidence type="ECO:0000259" key="2">
    <source>
        <dbReference type="Pfam" id="PF13240"/>
    </source>
</evidence>
<reference evidence="3" key="1">
    <citation type="submission" date="2020-02" db="EMBL/GenBank/DDBJ databases">
        <authorList>
            <person name="Meier V. D."/>
        </authorList>
    </citation>
    <scope>NUCLEOTIDE SEQUENCE</scope>
    <source>
        <strain evidence="3">AVDCRST_MAG73</strain>
    </source>
</reference>
<feature type="transmembrane region" description="Helical" evidence="1">
    <location>
        <begin position="68"/>
        <end position="89"/>
    </location>
</feature>
<keyword evidence="1" id="KW-0812">Transmembrane</keyword>
<dbReference type="AlphaFoldDB" id="A0A6J4TZK3"/>
<protein>
    <recommendedName>
        <fullName evidence="2">Zinc-ribbon domain-containing protein</fullName>
    </recommendedName>
</protein>